<dbReference type="AlphaFoldDB" id="A0A7W9AKL9"/>
<keyword evidence="1" id="KW-0732">Signal</keyword>
<feature type="signal peptide" evidence="1">
    <location>
        <begin position="1"/>
        <end position="20"/>
    </location>
</feature>
<dbReference type="RefSeq" id="WP_246350853.1">
    <property type="nucleotide sequence ID" value="NZ_JACIJC010000005.1"/>
</dbReference>
<protein>
    <recommendedName>
        <fullName evidence="2">Ice-binding protein C-terminal domain-containing protein</fullName>
    </recommendedName>
</protein>
<comment type="caution">
    <text evidence="3">The sequence shown here is derived from an EMBL/GenBank/DDBJ whole genome shotgun (WGS) entry which is preliminary data.</text>
</comment>
<dbReference type="InterPro" id="IPR013424">
    <property type="entry name" value="Ice-binding_C"/>
</dbReference>
<evidence type="ECO:0000313" key="4">
    <source>
        <dbReference type="Proteomes" id="UP000549617"/>
    </source>
</evidence>
<keyword evidence="4" id="KW-1185">Reference proteome</keyword>
<evidence type="ECO:0000256" key="1">
    <source>
        <dbReference type="SAM" id="SignalP"/>
    </source>
</evidence>
<accession>A0A7W9AKL9</accession>
<gene>
    <name evidence="3" type="ORF">FHS49_003249</name>
</gene>
<proteinExistence type="predicted"/>
<dbReference type="NCBIfam" id="TIGR02595">
    <property type="entry name" value="PEP_CTERM"/>
    <property type="match status" value="1"/>
</dbReference>
<dbReference type="NCBIfam" id="NF035944">
    <property type="entry name" value="PEPxxWA-CTERM"/>
    <property type="match status" value="1"/>
</dbReference>
<feature type="domain" description="Ice-binding protein C-terminal" evidence="2">
    <location>
        <begin position="202"/>
        <end position="227"/>
    </location>
</feature>
<dbReference type="Pfam" id="PF07589">
    <property type="entry name" value="PEP-CTERM"/>
    <property type="match status" value="1"/>
</dbReference>
<dbReference type="Proteomes" id="UP000549617">
    <property type="component" value="Unassembled WGS sequence"/>
</dbReference>
<reference evidence="3 4" key="1">
    <citation type="submission" date="2020-08" db="EMBL/GenBank/DDBJ databases">
        <title>Genomic Encyclopedia of Type Strains, Phase IV (KMG-IV): sequencing the most valuable type-strain genomes for metagenomic binning, comparative biology and taxonomic classification.</title>
        <authorList>
            <person name="Goeker M."/>
        </authorList>
    </citation>
    <scope>NUCLEOTIDE SEQUENCE [LARGE SCALE GENOMIC DNA]</scope>
    <source>
        <strain evidence="3 4">DSM 25079</strain>
    </source>
</reference>
<organism evidence="3 4">
    <name type="scientific">Sphingobium boeckii</name>
    <dbReference type="NCBI Taxonomy" id="1082345"/>
    <lineage>
        <taxon>Bacteria</taxon>
        <taxon>Pseudomonadati</taxon>
        <taxon>Pseudomonadota</taxon>
        <taxon>Alphaproteobacteria</taxon>
        <taxon>Sphingomonadales</taxon>
        <taxon>Sphingomonadaceae</taxon>
        <taxon>Sphingobium</taxon>
    </lineage>
</organism>
<evidence type="ECO:0000259" key="2">
    <source>
        <dbReference type="Pfam" id="PF07589"/>
    </source>
</evidence>
<evidence type="ECO:0000313" key="3">
    <source>
        <dbReference type="EMBL" id="MBB5687221.1"/>
    </source>
</evidence>
<sequence>MIKPMLAAASAIFLSSTAHAAVTVSITSGPTAFAASGVTSGTDKIVTFDYVDGQAGLPSGIAASGISWANDIKIGSSTGNWLTPTGDSSQYLRVQTTSADSKGGVSFAATGSQNPLFDTVSLYWGSIDNQNVVYVYGTGNEAIAAFTGAQMLKLAGLATSGSESLLVSFTNTDGAIGKISLASPHIPLEVDNIRFSNANSTAVPEPATWAMLLVGFSVVGSTMRRRKTMKRSFI</sequence>
<feature type="chain" id="PRO_5031235159" description="Ice-binding protein C-terminal domain-containing protein" evidence="1">
    <location>
        <begin position="21"/>
        <end position="234"/>
    </location>
</feature>
<dbReference type="EMBL" id="JACIJC010000005">
    <property type="protein sequence ID" value="MBB5687221.1"/>
    <property type="molecule type" value="Genomic_DNA"/>
</dbReference>
<name>A0A7W9AKL9_9SPHN</name>